<dbReference type="InterPro" id="IPR007345">
    <property type="entry name" value="Polysacch_pyruvyl_Trfase"/>
</dbReference>
<evidence type="ECO:0000313" key="2">
    <source>
        <dbReference type="EMBL" id="BCO28152.1"/>
    </source>
</evidence>
<dbReference type="Proteomes" id="UP000824366">
    <property type="component" value="Chromosome"/>
</dbReference>
<evidence type="ECO:0000313" key="3">
    <source>
        <dbReference type="Proteomes" id="UP000824366"/>
    </source>
</evidence>
<dbReference type="PANTHER" id="PTHR36836:SF1">
    <property type="entry name" value="COLANIC ACID BIOSYNTHESIS PROTEIN WCAK"/>
    <property type="match status" value="1"/>
</dbReference>
<evidence type="ECO:0000259" key="1">
    <source>
        <dbReference type="Pfam" id="PF04230"/>
    </source>
</evidence>
<gene>
    <name evidence="2" type="ORF">MIZ03_3049</name>
</gene>
<protein>
    <recommendedName>
        <fullName evidence="1">Polysaccharide pyruvyl transferase domain-containing protein</fullName>
    </recommendedName>
</protein>
<proteinExistence type="predicted"/>
<sequence length="413" mass="46342">MKRFYLSGQNNFGNRGCEALVRSTLQLLKAELGEVEVLVPSYRPDLDLRQWPDAMSAGCKFVRAMPYPTSLKVWGKIRKYIPGIKNLYIPNFSIPKDIEDDIRSCDALLLIGGDNITLDYGLESLIWHIRFAQHAQRLGKKVMVWGASIGPFTSEPITEKFVSNFLRSTVFTTVRETISEQYLKSIGIDKNVVLVTDGAFVMVPEPVDTTAYWPISTSNAVLGFNISPLIQKFRPAGEPKEVLQREIVNFLKYTMNNNDMSIVLIPHVDPLDGAKNNSDTHYMQEILDMCTGFESRLAIVPNSLNAAQLKFILSKCTYFIGARTHATIGALSCLVPTISIAYSVKAKGLNRDLFKTEKFVLETSKVNSISLQDSLQFLIENKDNIISTLSKRIPLWRESATISAKMINQMIGK</sequence>
<dbReference type="EMBL" id="AP024238">
    <property type="protein sequence ID" value="BCO28152.1"/>
    <property type="molecule type" value="Genomic_DNA"/>
</dbReference>
<dbReference type="PANTHER" id="PTHR36836">
    <property type="entry name" value="COLANIC ACID BIOSYNTHESIS PROTEIN WCAK"/>
    <property type="match status" value="1"/>
</dbReference>
<dbReference type="RefSeq" id="WP_223904135.1">
    <property type="nucleotide sequence ID" value="NZ_AP024238.1"/>
</dbReference>
<organism evidence="2 3">
    <name type="scientific">Rhodoferax lithotrophicus</name>
    <dbReference type="NCBI Taxonomy" id="2798804"/>
    <lineage>
        <taxon>Bacteria</taxon>
        <taxon>Pseudomonadati</taxon>
        <taxon>Pseudomonadota</taxon>
        <taxon>Betaproteobacteria</taxon>
        <taxon>Burkholderiales</taxon>
        <taxon>Comamonadaceae</taxon>
        <taxon>Rhodoferax</taxon>
    </lineage>
</organism>
<keyword evidence="3" id="KW-1185">Reference proteome</keyword>
<accession>A0ABN6D815</accession>
<feature type="domain" description="Polysaccharide pyruvyl transferase" evidence="1">
    <location>
        <begin position="14"/>
        <end position="343"/>
    </location>
</feature>
<dbReference type="Pfam" id="PF04230">
    <property type="entry name" value="PS_pyruv_trans"/>
    <property type="match status" value="1"/>
</dbReference>
<reference evidence="2 3" key="1">
    <citation type="journal article" date="2021" name="Microbiol. Spectr.">
        <title>A Single Bacterium Capable of Oxidation and Reduction of Iron at Circumneutral pH.</title>
        <authorList>
            <person name="Kato S."/>
            <person name="Ohkuma M."/>
        </authorList>
    </citation>
    <scope>NUCLEOTIDE SEQUENCE [LARGE SCALE GENOMIC DNA]</scope>
    <source>
        <strain evidence="2 3">MIZ03</strain>
    </source>
</reference>
<name>A0ABN6D815_9BURK</name>